<dbReference type="OrthoDB" id="6315936at2"/>
<proteinExistence type="predicted"/>
<keyword evidence="2" id="KW-1185">Reference proteome</keyword>
<dbReference type="Proteomes" id="UP000321419">
    <property type="component" value="Unassembled WGS sequence"/>
</dbReference>
<gene>
    <name evidence="1" type="ORF">PES01_12150</name>
</gene>
<evidence type="ECO:0000313" key="1">
    <source>
        <dbReference type="EMBL" id="GEK54370.1"/>
    </source>
</evidence>
<dbReference type="EMBL" id="BJUM01000009">
    <property type="protein sequence ID" value="GEK54370.1"/>
    <property type="molecule type" value="Genomic_DNA"/>
</dbReference>
<reference evidence="1 2" key="1">
    <citation type="submission" date="2019-07" db="EMBL/GenBank/DDBJ databases">
        <title>Whole genome shotgun sequence of Pseudoalteromonas espejiana NBRC 102222.</title>
        <authorList>
            <person name="Hosoyama A."/>
            <person name="Uohara A."/>
            <person name="Ohji S."/>
            <person name="Ichikawa N."/>
        </authorList>
    </citation>
    <scope>NUCLEOTIDE SEQUENCE [LARGE SCALE GENOMIC DNA]</scope>
    <source>
        <strain evidence="1 2">NBRC 102222</strain>
    </source>
</reference>
<organism evidence="1 2">
    <name type="scientific">Pseudoalteromonas espejiana</name>
    <dbReference type="NCBI Taxonomy" id="28107"/>
    <lineage>
        <taxon>Bacteria</taxon>
        <taxon>Pseudomonadati</taxon>
        <taxon>Pseudomonadota</taxon>
        <taxon>Gammaproteobacteria</taxon>
        <taxon>Alteromonadales</taxon>
        <taxon>Pseudoalteromonadaceae</taxon>
        <taxon>Pseudoalteromonas</taxon>
    </lineage>
</organism>
<accession>A0A510XTL7</accession>
<dbReference type="AlphaFoldDB" id="A0A510XTL7"/>
<sequence>MKIWILTFLSSFSFLGHCNTEHPPEKGANPVIKAMECLRNVPDSAITNPEHLVAKELSLMTSVIENITLELGTNTKEQKEFRELYKVAYKHCPKEINILKAGYRSTAKNSLLGFASLHILANNF</sequence>
<evidence type="ECO:0000313" key="2">
    <source>
        <dbReference type="Proteomes" id="UP000321419"/>
    </source>
</evidence>
<dbReference type="RefSeq" id="WP_089349458.1">
    <property type="nucleotide sequence ID" value="NZ_BJUM01000009.1"/>
</dbReference>
<protein>
    <submittedName>
        <fullName evidence="1">Uncharacterized protein</fullName>
    </submittedName>
</protein>
<comment type="caution">
    <text evidence="1">The sequence shown here is derived from an EMBL/GenBank/DDBJ whole genome shotgun (WGS) entry which is preliminary data.</text>
</comment>
<name>A0A510XTL7_9GAMM</name>